<dbReference type="InterPro" id="IPR037151">
    <property type="entry name" value="AlkB-like_sf"/>
</dbReference>
<dbReference type="Pfam" id="PF13532">
    <property type="entry name" value="2OG-FeII_Oxy_2"/>
    <property type="match status" value="1"/>
</dbReference>
<dbReference type="EnsemblProtists" id="EKX50518">
    <property type="protein sequence ID" value="EKX50518"/>
    <property type="gene ID" value="GUITHDRAFT_103750"/>
</dbReference>
<dbReference type="SUPFAM" id="SSF51197">
    <property type="entry name" value="Clavaminate synthase-like"/>
    <property type="match status" value="1"/>
</dbReference>
<dbReference type="PANTHER" id="PTHR31212:SF4">
    <property type="entry name" value="ALPHA-KETOGLUTARATE-DEPENDENT DIOXYGENASE ALKB HOMOLOG 3"/>
    <property type="match status" value="1"/>
</dbReference>
<reference evidence="5" key="2">
    <citation type="submission" date="2012-11" db="EMBL/GenBank/DDBJ databases">
        <authorList>
            <person name="Kuo A."/>
            <person name="Curtis B.A."/>
            <person name="Tanifuji G."/>
            <person name="Burki F."/>
            <person name="Gruber A."/>
            <person name="Irimia M."/>
            <person name="Maruyama S."/>
            <person name="Arias M.C."/>
            <person name="Ball S.G."/>
            <person name="Gile G.H."/>
            <person name="Hirakawa Y."/>
            <person name="Hopkins J.F."/>
            <person name="Rensing S.A."/>
            <person name="Schmutz J."/>
            <person name="Symeonidi A."/>
            <person name="Elias M."/>
            <person name="Eveleigh R.J."/>
            <person name="Herman E.K."/>
            <person name="Klute M.J."/>
            <person name="Nakayama T."/>
            <person name="Obornik M."/>
            <person name="Reyes-Prieto A."/>
            <person name="Armbrust E.V."/>
            <person name="Aves S.J."/>
            <person name="Beiko R.G."/>
            <person name="Coutinho P."/>
            <person name="Dacks J.B."/>
            <person name="Durnford D.G."/>
            <person name="Fast N.M."/>
            <person name="Green B.R."/>
            <person name="Grisdale C."/>
            <person name="Hempe F."/>
            <person name="Henrissat B."/>
            <person name="Hoppner M.P."/>
            <person name="Ishida K.-I."/>
            <person name="Kim E."/>
            <person name="Koreny L."/>
            <person name="Kroth P.G."/>
            <person name="Liu Y."/>
            <person name="Malik S.-B."/>
            <person name="Maier U.G."/>
            <person name="McRose D."/>
            <person name="Mock T."/>
            <person name="Neilson J.A."/>
            <person name="Onodera N.T."/>
            <person name="Poole A.M."/>
            <person name="Pritham E.J."/>
            <person name="Richards T.A."/>
            <person name="Rocap G."/>
            <person name="Roy S.W."/>
            <person name="Sarai C."/>
            <person name="Schaack S."/>
            <person name="Shirato S."/>
            <person name="Slamovits C.H."/>
            <person name="Spencer D.F."/>
            <person name="Suzuki S."/>
            <person name="Worden A.Z."/>
            <person name="Zauner S."/>
            <person name="Barry K."/>
            <person name="Bell C."/>
            <person name="Bharti A.K."/>
            <person name="Crow J.A."/>
            <person name="Grimwood J."/>
            <person name="Kramer R."/>
            <person name="Lindquist E."/>
            <person name="Lucas S."/>
            <person name="Salamov A."/>
            <person name="McFadden G.I."/>
            <person name="Lane C.E."/>
            <person name="Keeling P.J."/>
            <person name="Gray M.W."/>
            <person name="Grigoriev I.V."/>
            <person name="Archibald J.M."/>
        </authorList>
    </citation>
    <scope>NUCLEOTIDE SEQUENCE</scope>
    <source>
        <strain evidence="5">CCMP2712</strain>
    </source>
</reference>
<dbReference type="EMBL" id="JH992978">
    <property type="protein sequence ID" value="EKX50518.1"/>
    <property type="molecule type" value="Genomic_DNA"/>
</dbReference>
<dbReference type="PROSITE" id="PS51471">
    <property type="entry name" value="FE2OG_OXY"/>
    <property type="match status" value="1"/>
</dbReference>
<dbReference type="InterPro" id="IPR005123">
    <property type="entry name" value="Oxoglu/Fe-dep_dioxygenase_dom"/>
</dbReference>
<name>L1JR02_GUITC</name>
<dbReference type="AlphaFoldDB" id="L1JR02"/>
<evidence type="ECO:0000313" key="3">
    <source>
        <dbReference type="EMBL" id="EKX50518.1"/>
    </source>
</evidence>
<evidence type="ECO:0000256" key="1">
    <source>
        <dbReference type="SAM" id="MobiDB-lite"/>
    </source>
</evidence>
<evidence type="ECO:0000313" key="4">
    <source>
        <dbReference type="EnsemblProtists" id="EKX50518"/>
    </source>
</evidence>
<sequence>MSAANFKTTSLSEPSSSQRRETEAKRLRACVNALVKVSFSLTGNAASEVRQEILQDEKFYSLCHSISAIRLGEQSTKVVDDARISLQALRALAVLAPLPDTLSSCVQTLAGRVCERLENLSSSDKATFDWACRRLHVDERVQRLAGEAFKELALPFSISIGDSAGILEDVASFEELRKEIPFKAEKLLTRDGRQVLERRETCWMAEEGIGGLAYSGKIMSPTPFTPAVTRVRDVLFERTNVRYDCCLINLYPDGDSACKWHTDPDHGRLWSLEATSFGETRRFNLRRIPEPKSRQEEEEEEKFSFHVFEGDTMHMFRDCQDTFEHCVLKAEGEHNLGPRISIVFKKALISPSGKSF</sequence>
<organism evidence="3">
    <name type="scientific">Guillardia theta (strain CCMP2712)</name>
    <name type="common">Cryptophyte</name>
    <dbReference type="NCBI Taxonomy" id="905079"/>
    <lineage>
        <taxon>Eukaryota</taxon>
        <taxon>Cryptophyceae</taxon>
        <taxon>Pyrenomonadales</taxon>
        <taxon>Geminigeraceae</taxon>
        <taxon>Guillardia</taxon>
    </lineage>
</organism>
<dbReference type="STRING" id="905079.L1JR02"/>
<evidence type="ECO:0000313" key="5">
    <source>
        <dbReference type="Proteomes" id="UP000011087"/>
    </source>
</evidence>
<dbReference type="eggNOG" id="ENOG502S5VN">
    <property type="taxonomic scope" value="Eukaryota"/>
</dbReference>
<dbReference type="OrthoDB" id="545910at2759"/>
<dbReference type="Gene3D" id="2.60.120.590">
    <property type="entry name" value="Alpha-ketoglutarate-dependent dioxygenase AlkB-like"/>
    <property type="match status" value="1"/>
</dbReference>
<dbReference type="RefSeq" id="XP_005837498.1">
    <property type="nucleotide sequence ID" value="XM_005837441.1"/>
</dbReference>
<evidence type="ECO:0000259" key="2">
    <source>
        <dbReference type="PROSITE" id="PS51471"/>
    </source>
</evidence>
<dbReference type="InterPro" id="IPR032854">
    <property type="entry name" value="ALKBH3"/>
</dbReference>
<dbReference type="InterPro" id="IPR027450">
    <property type="entry name" value="AlkB-like"/>
</dbReference>
<dbReference type="Proteomes" id="UP000011087">
    <property type="component" value="Unassembled WGS sequence"/>
</dbReference>
<dbReference type="GeneID" id="17307230"/>
<reference evidence="3 5" key="1">
    <citation type="journal article" date="2012" name="Nature">
        <title>Algal genomes reveal evolutionary mosaicism and the fate of nucleomorphs.</title>
        <authorList>
            <consortium name="DOE Joint Genome Institute"/>
            <person name="Curtis B.A."/>
            <person name="Tanifuji G."/>
            <person name="Burki F."/>
            <person name="Gruber A."/>
            <person name="Irimia M."/>
            <person name="Maruyama S."/>
            <person name="Arias M.C."/>
            <person name="Ball S.G."/>
            <person name="Gile G.H."/>
            <person name="Hirakawa Y."/>
            <person name="Hopkins J.F."/>
            <person name="Kuo A."/>
            <person name="Rensing S.A."/>
            <person name="Schmutz J."/>
            <person name="Symeonidi A."/>
            <person name="Elias M."/>
            <person name="Eveleigh R.J."/>
            <person name="Herman E.K."/>
            <person name="Klute M.J."/>
            <person name="Nakayama T."/>
            <person name="Obornik M."/>
            <person name="Reyes-Prieto A."/>
            <person name="Armbrust E.V."/>
            <person name="Aves S.J."/>
            <person name="Beiko R.G."/>
            <person name="Coutinho P."/>
            <person name="Dacks J.B."/>
            <person name="Durnford D.G."/>
            <person name="Fast N.M."/>
            <person name="Green B.R."/>
            <person name="Grisdale C.J."/>
            <person name="Hempel F."/>
            <person name="Henrissat B."/>
            <person name="Hoppner M.P."/>
            <person name="Ishida K."/>
            <person name="Kim E."/>
            <person name="Koreny L."/>
            <person name="Kroth P.G."/>
            <person name="Liu Y."/>
            <person name="Malik S.B."/>
            <person name="Maier U.G."/>
            <person name="McRose D."/>
            <person name="Mock T."/>
            <person name="Neilson J.A."/>
            <person name="Onodera N.T."/>
            <person name="Poole A.M."/>
            <person name="Pritham E.J."/>
            <person name="Richards T.A."/>
            <person name="Rocap G."/>
            <person name="Roy S.W."/>
            <person name="Sarai C."/>
            <person name="Schaack S."/>
            <person name="Shirato S."/>
            <person name="Slamovits C.H."/>
            <person name="Spencer D.F."/>
            <person name="Suzuki S."/>
            <person name="Worden A.Z."/>
            <person name="Zauner S."/>
            <person name="Barry K."/>
            <person name="Bell C."/>
            <person name="Bharti A.K."/>
            <person name="Crow J.A."/>
            <person name="Grimwood J."/>
            <person name="Kramer R."/>
            <person name="Lindquist E."/>
            <person name="Lucas S."/>
            <person name="Salamov A."/>
            <person name="McFadden G.I."/>
            <person name="Lane C.E."/>
            <person name="Keeling P.J."/>
            <person name="Gray M.W."/>
            <person name="Grigoriev I.V."/>
            <person name="Archibald J.M."/>
        </authorList>
    </citation>
    <scope>NUCLEOTIDE SEQUENCE</scope>
    <source>
        <strain evidence="3 5">CCMP2712</strain>
    </source>
</reference>
<dbReference type="OMA" id="VEWAACK"/>
<dbReference type="PaxDb" id="55529-EKX50518"/>
<proteinExistence type="predicted"/>
<reference evidence="4" key="3">
    <citation type="submission" date="2015-06" db="UniProtKB">
        <authorList>
            <consortium name="EnsemblProtists"/>
        </authorList>
    </citation>
    <scope>IDENTIFICATION</scope>
</reference>
<dbReference type="HOGENOM" id="CLU_779491_0_0_1"/>
<dbReference type="KEGG" id="gtt:GUITHDRAFT_103750"/>
<feature type="region of interest" description="Disordered" evidence="1">
    <location>
        <begin position="1"/>
        <end position="22"/>
    </location>
</feature>
<feature type="domain" description="Fe2OG dioxygenase" evidence="2">
    <location>
        <begin position="242"/>
        <end position="348"/>
    </location>
</feature>
<feature type="compositionally biased region" description="Polar residues" evidence="1">
    <location>
        <begin position="1"/>
        <end position="17"/>
    </location>
</feature>
<accession>L1JR02</accession>
<gene>
    <name evidence="3" type="ORF">GUITHDRAFT_103750</name>
</gene>
<dbReference type="GO" id="GO:0051213">
    <property type="term" value="F:dioxygenase activity"/>
    <property type="evidence" value="ECO:0007669"/>
    <property type="project" value="InterPro"/>
</dbReference>
<keyword evidence="5" id="KW-1185">Reference proteome</keyword>
<dbReference type="PANTHER" id="PTHR31212">
    <property type="entry name" value="ALPHA-KETOGLUTARATE-DEPENDENT DIOXYGENASE ALKB HOMOLOG 3"/>
    <property type="match status" value="1"/>
</dbReference>
<dbReference type="GO" id="GO:0006307">
    <property type="term" value="P:DNA alkylation repair"/>
    <property type="evidence" value="ECO:0007669"/>
    <property type="project" value="InterPro"/>
</dbReference>
<protein>
    <recommendedName>
        <fullName evidence="2">Fe2OG dioxygenase domain-containing protein</fullName>
    </recommendedName>
</protein>